<dbReference type="AlphaFoldDB" id="F8FC51"/>
<proteinExistence type="predicted"/>
<reference evidence="1 2" key="2">
    <citation type="journal article" date="2013" name="Genome Announc.">
        <title>Genome Sequence of Growth-Improving Paenibacillus mucilaginosus Strain KNP414.</title>
        <authorList>
            <person name="Lu J.J."/>
            <person name="Wang J.F."/>
            <person name="Hu X.F."/>
        </authorList>
    </citation>
    <scope>NUCLEOTIDE SEQUENCE [LARGE SCALE GENOMIC DNA]</scope>
    <source>
        <strain evidence="1 2">KNP414</strain>
    </source>
</reference>
<evidence type="ECO:0000313" key="2">
    <source>
        <dbReference type="Proteomes" id="UP000006620"/>
    </source>
</evidence>
<dbReference type="KEGG" id="pms:KNP414_05928"/>
<dbReference type="Proteomes" id="UP000006620">
    <property type="component" value="Chromosome"/>
</dbReference>
<accession>F8FC51</accession>
<organism evidence="1 2">
    <name type="scientific">Paenibacillus mucilaginosus (strain KNP414)</name>
    <dbReference type="NCBI Taxonomy" id="1036673"/>
    <lineage>
        <taxon>Bacteria</taxon>
        <taxon>Bacillati</taxon>
        <taxon>Bacillota</taxon>
        <taxon>Bacilli</taxon>
        <taxon>Bacillales</taxon>
        <taxon>Paenibacillaceae</taxon>
        <taxon>Paenibacillus</taxon>
    </lineage>
</organism>
<dbReference type="HOGENOM" id="CLU_2992420_0_0_9"/>
<protein>
    <submittedName>
        <fullName evidence="1">Uncharacterized protein</fullName>
    </submittedName>
</protein>
<dbReference type="EMBL" id="CP002869">
    <property type="protein sequence ID" value="AEI44452.1"/>
    <property type="molecule type" value="Genomic_DNA"/>
</dbReference>
<reference evidence="2" key="1">
    <citation type="submission" date="2011-06" db="EMBL/GenBank/DDBJ databases">
        <title>Complete genome sequence of Paenibacillus mucilaginosus KNP414.</title>
        <authorList>
            <person name="Wang J."/>
            <person name="Hu S."/>
            <person name="Hu X."/>
            <person name="Zhang B."/>
            <person name="Dong D."/>
            <person name="Zhang S."/>
            <person name="Zhao K."/>
            <person name="Wu D."/>
        </authorList>
    </citation>
    <scope>NUCLEOTIDE SEQUENCE [LARGE SCALE GENOMIC DNA]</scope>
    <source>
        <strain evidence="2">KNP414</strain>
    </source>
</reference>
<name>F8FC51_PAEMK</name>
<evidence type="ECO:0000313" key="1">
    <source>
        <dbReference type="EMBL" id="AEI44452.1"/>
    </source>
</evidence>
<sequence length="57" mass="6574">MDKPIIPRRSFFNKADFLGYTGMFSSTETADHCDRLLGVFIQISSLGLQFLIKLNRY</sequence>
<gene>
    <name evidence="1" type="ordered locus">KNP414_05928</name>
</gene>